<keyword evidence="3" id="KW-1185">Reference proteome</keyword>
<name>A0A6J3CEU1_GALME</name>
<evidence type="ECO:0000313" key="3">
    <source>
        <dbReference type="Proteomes" id="UP001652740"/>
    </source>
</evidence>
<dbReference type="KEGG" id="gmw:113523021"/>
<organism evidence="3 4">
    <name type="scientific">Galleria mellonella</name>
    <name type="common">Greater wax moth</name>
    <dbReference type="NCBI Taxonomy" id="7137"/>
    <lineage>
        <taxon>Eukaryota</taxon>
        <taxon>Metazoa</taxon>
        <taxon>Ecdysozoa</taxon>
        <taxon>Arthropoda</taxon>
        <taxon>Hexapoda</taxon>
        <taxon>Insecta</taxon>
        <taxon>Pterygota</taxon>
        <taxon>Neoptera</taxon>
        <taxon>Endopterygota</taxon>
        <taxon>Lepidoptera</taxon>
        <taxon>Glossata</taxon>
        <taxon>Ditrysia</taxon>
        <taxon>Pyraloidea</taxon>
        <taxon>Pyralidae</taxon>
        <taxon>Galleriinae</taxon>
        <taxon>Galleria</taxon>
    </lineage>
</organism>
<accession>A0A6J3CEU1</accession>
<dbReference type="GeneID" id="113523021"/>
<feature type="transmembrane region" description="Helical" evidence="1">
    <location>
        <begin position="243"/>
        <end position="268"/>
    </location>
</feature>
<protein>
    <submittedName>
        <fullName evidence="4">Uncharacterized protein LOC113523021 isoform X1</fullName>
    </submittedName>
</protein>
<evidence type="ECO:0000256" key="2">
    <source>
        <dbReference type="SAM" id="SignalP"/>
    </source>
</evidence>
<feature type="signal peptide" evidence="2">
    <location>
        <begin position="1"/>
        <end position="19"/>
    </location>
</feature>
<gene>
    <name evidence="4" type="primary">LOC113523021</name>
</gene>
<dbReference type="RefSeq" id="XP_031769629.2">
    <property type="nucleotide sequence ID" value="XM_031913769.2"/>
</dbReference>
<keyword evidence="1" id="KW-1133">Transmembrane helix</keyword>
<keyword evidence="1" id="KW-0812">Transmembrane</keyword>
<sequence length="269" mass="31683">MFTPLVLLIIITFVSTVQGFCGSSIRWSHHLNIEDAYGIWYGVGYAQHTPDMTNKPNEVGCVTLYITDASVEGQDDWLDWSIMKRNYSNENWRSYKSNPWSDTQMSGSWLDVRLKRKVKRDIYNERRLRIIWDEDGQTMEQVYVYSPEAPGLWVAEQRQRLETLLLSRGIDVWFPEDTPRHPEVIRVLKLTPHMMIINHCSDKGGGGIFSLILRRSPSKIERWEWYDLQRQFFRFELPNMYRYSAICAGCVQMSSLYFMILCMTLLIVL</sequence>
<dbReference type="AlphaFoldDB" id="A0A6J3CEU1"/>
<proteinExistence type="predicted"/>
<feature type="chain" id="PRO_5046530577" evidence="2">
    <location>
        <begin position="20"/>
        <end position="269"/>
    </location>
</feature>
<evidence type="ECO:0000256" key="1">
    <source>
        <dbReference type="SAM" id="Phobius"/>
    </source>
</evidence>
<reference evidence="4" key="1">
    <citation type="submission" date="2025-08" db="UniProtKB">
        <authorList>
            <consortium name="RefSeq"/>
        </authorList>
    </citation>
    <scope>IDENTIFICATION</scope>
    <source>
        <tissue evidence="4">Whole larvae</tissue>
    </source>
</reference>
<keyword evidence="2" id="KW-0732">Signal</keyword>
<dbReference type="Proteomes" id="UP001652740">
    <property type="component" value="Unplaced"/>
</dbReference>
<evidence type="ECO:0000313" key="4">
    <source>
        <dbReference type="RefSeq" id="XP_031769629.2"/>
    </source>
</evidence>
<dbReference type="InParanoid" id="A0A6J3CEU1"/>
<keyword evidence="1" id="KW-0472">Membrane</keyword>